<name>A0A7Z7JES9_9BURK</name>
<proteinExistence type="predicted"/>
<gene>
    <name evidence="2" type="ORF">CBM2594_B30117</name>
</gene>
<feature type="compositionally biased region" description="Polar residues" evidence="1">
    <location>
        <begin position="1"/>
        <end position="19"/>
    </location>
</feature>
<dbReference type="EMBL" id="LT978514">
    <property type="protein sequence ID" value="SPC22267.1"/>
    <property type="molecule type" value="Genomic_DNA"/>
</dbReference>
<evidence type="ECO:0000313" key="2">
    <source>
        <dbReference type="EMBL" id="SPC22267.1"/>
    </source>
</evidence>
<reference evidence="2 3" key="1">
    <citation type="submission" date="2018-01" db="EMBL/GenBank/DDBJ databases">
        <authorList>
            <person name="Clerissi C."/>
        </authorList>
    </citation>
    <scope>NUCLEOTIDE SEQUENCE [LARGE SCALE GENOMIC DNA]</scope>
    <source>
        <strain evidence="2">Cupriavidus taiwanensis STM 6021</strain>
    </source>
</reference>
<feature type="region of interest" description="Disordered" evidence="1">
    <location>
        <begin position="1"/>
        <end position="23"/>
    </location>
</feature>
<protein>
    <submittedName>
        <fullName evidence="2">Uncharacterized protein</fullName>
    </submittedName>
</protein>
<sequence length="135" mass="15362">MTPMRSTGRWSTPISTSPAKPSRRCASIVAGMRGCMGRMGRRRRAWVGLVWRLVRLRAGARFMFSPLSRLREGPGERAGGGNCDGLHFVDIPALSPTLSRKREREYTIRCENNRVGRKSDGWLVDRLMFRFFVTC</sequence>
<accession>A0A7Z7JES9</accession>
<dbReference type="AlphaFoldDB" id="A0A7Z7JES9"/>
<dbReference type="Proteomes" id="UP000257139">
    <property type="component" value="Chromosome CBM2594_b"/>
</dbReference>
<evidence type="ECO:0000313" key="3">
    <source>
        <dbReference type="Proteomes" id="UP000257139"/>
    </source>
</evidence>
<organism evidence="2 3">
    <name type="scientific">Cupriavidus taiwanensis</name>
    <dbReference type="NCBI Taxonomy" id="164546"/>
    <lineage>
        <taxon>Bacteria</taxon>
        <taxon>Pseudomonadati</taxon>
        <taxon>Pseudomonadota</taxon>
        <taxon>Betaproteobacteria</taxon>
        <taxon>Burkholderiales</taxon>
        <taxon>Burkholderiaceae</taxon>
        <taxon>Cupriavidus</taxon>
    </lineage>
</organism>
<evidence type="ECO:0000256" key="1">
    <source>
        <dbReference type="SAM" id="MobiDB-lite"/>
    </source>
</evidence>